<reference evidence="2 3" key="1">
    <citation type="submission" date="2019-08" db="EMBL/GenBank/DDBJ databases">
        <title>In-depth cultivation of the pig gut microbiome towards novel bacterial diversity and tailored functional studies.</title>
        <authorList>
            <person name="Wylensek D."/>
            <person name="Hitch T.C.A."/>
            <person name="Clavel T."/>
        </authorList>
    </citation>
    <scope>NUCLEOTIDE SEQUENCE [LARGE SCALE GENOMIC DNA]</scope>
    <source>
        <strain evidence="2 3">WCA-383-APC-5B</strain>
    </source>
</reference>
<dbReference type="Pfam" id="PF13302">
    <property type="entry name" value="Acetyltransf_3"/>
    <property type="match status" value="1"/>
</dbReference>
<dbReference type="PROSITE" id="PS51186">
    <property type="entry name" value="GNAT"/>
    <property type="match status" value="1"/>
</dbReference>
<dbReference type="GO" id="GO:0016747">
    <property type="term" value="F:acyltransferase activity, transferring groups other than amino-acyl groups"/>
    <property type="evidence" value="ECO:0007669"/>
    <property type="project" value="InterPro"/>
</dbReference>
<dbReference type="Gene3D" id="3.40.630.30">
    <property type="match status" value="1"/>
</dbReference>
<gene>
    <name evidence="2" type="ORF">FYJ33_08055</name>
</gene>
<sequence length="161" mass="18440">MERLIYQKFSKDDFEYYARLCSNEEVMNMNFGRVFTMEETNKTFAGLLKADVNELAGYYKVYEAEGKGYVGLGAMTVNDDSTEAEIEYMILPQFWGKGYGTEIAEKMIAKAKELKTVKKITAYTGPENLKSQKILMKHGFKSVRTFITSDDNEAEELKLIL</sequence>
<evidence type="ECO:0000259" key="1">
    <source>
        <dbReference type="PROSITE" id="PS51186"/>
    </source>
</evidence>
<keyword evidence="2" id="KW-0808">Transferase</keyword>
<keyword evidence="3" id="KW-1185">Reference proteome</keyword>
<dbReference type="EMBL" id="VULX01000010">
    <property type="protein sequence ID" value="MSR91367.1"/>
    <property type="molecule type" value="Genomic_DNA"/>
</dbReference>
<accession>A0A7X2T186</accession>
<feature type="domain" description="N-acetyltransferase" evidence="1">
    <location>
        <begin position="4"/>
        <end position="161"/>
    </location>
</feature>
<dbReference type="AlphaFoldDB" id="A0A7X2T186"/>
<dbReference type="CDD" id="cd04301">
    <property type="entry name" value="NAT_SF"/>
    <property type="match status" value="1"/>
</dbReference>
<name>A0A7X2T186_9CLOT</name>
<evidence type="ECO:0000313" key="2">
    <source>
        <dbReference type="EMBL" id="MSR91367.1"/>
    </source>
</evidence>
<dbReference type="PANTHER" id="PTHR43792">
    <property type="entry name" value="GNAT FAMILY, PUTATIVE (AFU_ORTHOLOGUE AFUA_3G00765)-RELATED-RELATED"/>
    <property type="match status" value="1"/>
</dbReference>
<dbReference type="InterPro" id="IPR051531">
    <property type="entry name" value="N-acetyltransferase"/>
</dbReference>
<dbReference type="InterPro" id="IPR016181">
    <property type="entry name" value="Acyl_CoA_acyltransferase"/>
</dbReference>
<dbReference type="SUPFAM" id="SSF55729">
    <property type="entry name" value="Acyl-CoA N-acyltransferases (Nat)"/>
    <property type="match status" value="1"/>
</dbReference>
<organism evidence="2 3">
    <name type="scientific">Inconstantimicrobium porci</name>
    <dbReference type="NCBI Taxonomy" id="2652291"/>
    <lineage>
        <taxon>Bacteria</taxon>
        <taxon>Bacillati</taxon>
        <taxon>Bacillota</taxon>
        <taxon>Clostridia</taxon>
        <taxon>Eubacteriales</taxon>
        <taxon>Clostridiaceae</taxon>
        <taxon>Inconstantimicrobium</taxon>
    </lineage>
</organism>
<dbReference type="RefSeq" id="WP_154531259.1">
    <property type="nucleotide sequence ID" value="NZ_JAQXTV010000175.1"/>
</dbReference>
<proteinExistence type="predicted"/>
<protein>
    <submittedName>
        <fullName evidence="2">GNAT family N-acetyltransferase</fullName>
    </submittedName>
</protein>
<comment type="caution">
    <text evidence="2">The sequence shown here is derived from an EMBL/GenBank/DDBJ whole genome shotgun (WGS) entry which is preliminary data.</text>
</comment>
<evidence type="ECO:0000313" key="3">
    <source>
        <dbReference type="Proteomes" id="UP000460287"/>
    </source>
</evidence>
<dbReference type="Proteomes" id="UP000460287">
    <property type="component" value="Unassembled WGS sequence"/>
</dbReference>
<dbReference type="InterPro" id="IPR000182">
    <property type="entry name" value="GNAT_dom"/>
</dbReference>
<dbReference type="PANTHER" id="PTHR43792:SF16">
    <property type="entry name" value="N-ACETYLTRANSFERASE DOMAIN-CONTAINING PROTEIN"/>
    <property type="match status" value="1"/>
</dbReference>